<evidence type="ECO:0000256" key="1">
    <source>
        <dbReference type="ARBA" id="ARBA00004127"/>
    </source>
</evidence>
<dbReference type="SUPFAM" id="SSF56784">
    <property type="entry name" value="HAD-like"/>
    <property type="match status" value="2"/>
</dbReference>
<feature type="region of interest" description="Disordered" evidence="10">
    <location>
        <begin position="955"/>
        <end position="993"/>
    </location>
</feature>
<evidence type="ECO:0000256" key="7">
    <source>
        <dbReference type="ARBA" id="ARBA00022967"/>
    </source>
</evidence>
<dbReference type="Proteomes" id="UP001165080">
    <property type="component" value="Unassembled WGS sequence"/>
</dbReference>
<feature type="transmembrane region" description="Helical" evidence="11">
    <location>
        <begin position="543"/>
        <end position="566"/>
    </location>
</feature>
<dbReference type="Gene3D" id="2.70.150.10">
    <property type="entry name" value="Calcium-transporting ATPase, cytoplasmic transduction domain A"/>
    <property type="match status" value="1"/>
</dbReference>
<dbReference type="SFLD" id="SFLDS00003">
    <property type="entry name" value="Haloacid_Dehalogenase"/>
    <property type="match status" value="1"/>
</dbReference>
<dbReference type="GO" id="GO:0012505">
    <property type="term" value="C:endomembrane system"/>
    <property type="evidence" value="ECO:0007669"/>
    <property type="project" value="UniProtKB-SubCell"/>
</dbReference>
<dbReference type="Gene3D" id="3.40.50.1000">
    <property type="entry name" value="HAD superfamily/HAD-like"/>
    <property type="match status" value="1"/>
</dbReference>
<feature type="compositionally biased region" description="Low complexity" evidence="10">
    <location>
        <begin position="79"/>
        <end position="91"/>
    </location>
</feature>
<sequence length="1644" mass="161948">MQRPADTAPHRPLCRYRIIASPWFPKSRPRHGAGHHLPTAFMPLPAMPGRHPRLSRSAPWPRTTALNRASHTVTPQPSIPTSSGPAAPAAGSHRRPGPVIARCHPLRSVEGGSSAPATAAATASATAAAGDNDGDAPGAQQLQQQFRDVVEQAAEAAEVEVEAEAAEAEAEAVEEQQTAVLPVTSAAASKDDAAAEAETYERAAAAPPPAAVAAAQPASGGGSFGVDAAELARMVSYAFDHDGYPPASVTAAGVAAALRSSVTAGTTGTAVDAAARREVYGINSLPPPHEVTFLELVLEALEDFTVQALLASGLLSLALAVLAPSAASASSSSSSDWLEGAAILGTVALVVTVSAATGYAKESKFRQLNSLKDDVQVRVIRGGGPPSPLPSRELLVGDLAIVEAGDILQADGLLVAGGEIRLDQSHLTGESDEVIRSPIGLGSPSVVLSGSKVLDGYGKMLVLAVGPYSQQGSINTMMRQASAAAGAGGGGGGGGESSAAAVAAPAAATAAAAAAIASTASADGEQSAAAVAQRRRRRRQRSLAGLGSGAATAIRASAAVAAAALATVGSVASYDGGADGGSRDGGGDAVAAAAAEQGRQQAVAAGRGAAAAGAAAAGGTTAAAAAVGVGGGDAEGGGMRVETFLTQKLQVLAQQIGAFGVAAASGVFLVNAAAYTAELLAATATAAASGGGGSGLGGGGVMDVVRAYLELVITSITILVVAVPEGLPLAVTLALAFSVQRMLADNNLVRQLGACETMGAATTICSDKTGTLTSNDMTVVRLWAAGRHFRVVRATPVEDPATANRNNRNRHDNHHDNQLSAFTHDSVSSGDQVNGNNGNGQPVDNGKGRGYGRSRSVDQASTSPRPSAARLVPIPTPEGFEGADAEGPRSGEPIPPAAAASPASPAASPAAAAATAASPAAAAATATATATAPFLPPAVRSLLVQSLVVNSTASLRRSGGSGGGGSGGSAAAAAAAPPPPSDSGRRGPFQRSGSPTECALLELPYNLGWGWDWGWGAGWGVGVGGGGGDGGGSGAIDGECVSLENGGGAAAAAAAAATAALPSPKLTGGSCQVLQLVPFSSQRKRMTVVLSAPPPPRPPTAAAPSALYDIETTRGGGGGSGRANPDDATAMCSASGVDWELYGRAGSDFGGGAAAAVGCSSFLAPVRVLTKGAAELVSERCAWQLGGPDGTTLLPLTSEHRRRLLASFAGARAEGDGSLRLLALAYRDMLVPMKDSTAAAASAGAAAATVPVTATAAAAAAAAGTTSSCASVGVGVVGGAASYGRTGDGSGSAAAAAADGSSGGGVAATLSLDADYLERDMVLVGLLGLEDPLRGEVPAAVAACKRAGITVRMVTGDNVTTAASIAQQAGILPPDVDVRQLVAASPAAAAAAATASTTAGGGSHGSGGDAASLDRAAPVGVVRQAEQMPYLVLEGSTFRRLVMRDSGGGGDGAGGGAAAAAPSINTAAFLAVWPRLRVLARCSPGDKFLLVSALKQLREEGRLEEVVAVTGDGTNDAPALAAADVGFCMNTGTPIAREAADILLLDSSFSSIVSAVAWGRNVYDSVRRFLQFQLTANVVAVAVAAGGAVWLRYSPLSAVQMLWVNLIMDSLASLALATEAPTGTNMTVLSVVLVTVLVVPAVLE</sequence>
<dbReference type="InterPro" id="IPR023214">
    <property type="entry name" value="HAD_sf"/>
</dbReference>
<dbReference type="Gene3D" id="3.40.1110.10">
    <property type="entry name" value="Calcium-transporting ATPase, cytoplasmic domain N"/>
    <property type="match status" value="2"/>
</dbReference>
<dbReference type="GO" id="GO:0016887">
    <property type="term" value="F:ATP hydrolysis activity"/>
    <property type="evidence" value="ECO:0007669"/>
    <property type="project" value="InterPro"/>
</dbReference>
<feature type="transmembrane region" description="Helical" evidence="11">
    <location>
        <begin position="341"/>
        <end position="360"/>
    </location>
</feature>
<dbReference type="GO" id="GO:0005886">
    <property type="term" value="C:plasma membrane"/>
    <property type="evidence" value="ECO:0007669"/>
    <property type="project" value="TreeGrafter"/>
</dbReference>
<evidence type="ECO:0000256" key="6">
    <source>
        <dbReference type="ARBA" id="ARBA00022842"/>
    </source>
</evidence>
<keyword evidence="2 11" id="KW-0812">Transmembrane</keyword>
<dbReference type="SUPFAM" id="SSF81660">
    <property type="entry name" value="Metal cation-transporting ATPase, ATP-binding domain N"/>
    <property type="match status" value="1"/>
</dbReference>
<dbReference type="SUPFAM" id="SSF81665">
    <property type="entry name" value="Calcium ATPase, transmembrane domain M"/>
    <property type="match status" value="1"/>
</dbReference>
<dbReference type="Pfam" id="PF00690">
    <property type="entry name" value="Cation_ATPase_N"/>
    <property type="match status" value="1"/>
</dbReference>
<feature type="compositionally biased region" description="Low complexity" evidence="10">
    <location>
        <begin position="830"/>
        <end position="845"/>
    </location>
</feature>
<evidence type="ECO:0000313" key="13">
    <source>
        <dbReference type="EMBL" id="GLC59184.1"/>
    </source>
</evidence>
<dbReference type="InterPro" id="IPR004014">
    <property type="entry name" value="ATPase_P-typ_cation-transptr_N"/>
</dbReference>
<dbReference type="SMART" id="SM00831">
    <property type="entry name" value="Cation_ATPase_N"/>
    <property type="match status" value="1"/>
</dbReference>
<feature type="region of interest" description="Disordered" evidence="10">
    <location>
        <begin position="795"/>
        <end position="904"/>
    </location>
</feature>
<feature type="domain" description="Cation-transporting P-type ATPase N-terminal" evidence="12">
    <location>
        <begin position="245"/>
        <end position="321"/>
    </location>
</feature>
<keyword evidence="9 11" id="KW-0472">Membrane</keyword>
<keyword evidence="4" id="KW-0547">Nucleotide-binding</keyword>
<dbReference type="SUPFAM" id="SSF81653">
    <property type="entry name" value="Calcium ATPase, transduction domain A"/>
    <property type="match status" value="1"/>
</dbReference>
<gene>
    <name evidence="13" type="primary">PLEST011731</name>
    <name evidence="13" type="ORF">PLESTB_001458100</name>
</gene>
<dbReference type="PANTHER" id="PTHR24093">
    <property type="entry name" value="CATION TRANSPORTING ATPASE"/>
    <property type="match status" value="1"/>
</dbReference>
<dbReference type="EMBL" id="BRXU01000026">
    <property type="protein sequence ID" value="GLC59184.1"/>
    <property type="molecule type" value="Genomic_DNA"/>
</dbReference>
<evidence type="ECO:0000256" key="4">
    <source>
        <dbReference type="ARBA" id="ARBA00022741"/>
    </source>
</evidence>
<accession>A0A9W6BVV4</accession>
<feature type="compositionally biased region" description="Low complexity" evidence="10">
    <location>
        <begin position="111"/>
        <end position="138"/>
    </location>
</feature>
<evidence type="ECO:0000256" key="11">
    <source>
        <dbReference type="SAM" id="Phobius"/>
    </source>
</evidence>
<name>A0A9W6BVV4_9CHLO</name>
<proteinExistence type="predicted"/>
<feature type="region of interest" description="Disordered" evidence="10">
    <location>
        <begin position="166"/>
        <end position="185"/>
    </location>
</feature>
<keyword evidence="8 11" id="KW-1133">Transmembrane helix</keyword>
<dbReference type="InterPro" id="IPR001757">
    <property type="entry name" value="P_typ_ATPase"/>
</dbReference>
<evidence type="ECO:0000256" key="3">
    <source>
        <dbReference type="ARBA" id="ARBA00022723"/>
    </source>
</evidence>
<evidence type="ECO:0000256" key="10">
    <source>
        <dbReference type="SAM" id="MobiDB-lite"/>
    </source>
</evidence>
<evidence type="ECO:0000256" key="5">
    <source>
        <dbReference type="ARBA" id="ARBA00022840"/>
    </source>
</evidence>
<dbReference type="InterPro" id="IPR018303">
    <property type="entry name" value="ATPase_P-typ_P_site"/>
</dbReference>
<evidence type="ECO:0000256" key="2">
    <source>
        <dbReference type="ARBA" id="ARBA00022692"/>
    </source>
</evidence>
<evidence type="ECO:0000256" key="8">
    <source>
        <dbReference type="ARBA" id="ARBA00022989"/>
    </source>
</evidence>
<dbReference type="InterPro" id="IPR059000">
    <property type="entry name" value="ATPase_P-type_domA"/>
</dbReference>
<dbReference type="PANTHER" id="PTHR24093:SF369">
    <property type="entry name" value="CALCIUM-TRANSPORTING ATPASE"/>
    <property type="match status" value="1"/>
</dbReference>
<dbReference type="GO" id="GO:0005388">
    <property type="term" value="F:P-type calcium transporter activity"/>
    <property type="evidence" value="ECO:0007669"/>
    <property type="project" value="TreeGrafter"/>
</dbReference>
<dbReference type="InterPro" id="IPR044492">
    <property type="entry name" value="P_typ_ATPase_HD_dom"/>
</dbReference>
<dbReference type="Pfam" id="PF00122">
    <property type="entry name" value="E1-E2_ATPase"/>
    <property type="match status" value="1"/>
</dbReference>
<dbReference type="SFLD" id="SFLDG00002">
    <property type="entry name" value="C1.7:_P-type_atpase_like"/>
    <property type="match status" value="1"/>
</dbReference>
<keyword evidence="5" id="KW-0067">ATP-binding</keyword>
<feature type="compositionally biased region" description="Gly residues" evidence="10">
    <location>
        <begin position="959"/>
        <end position="968"/>
    </location>
</feature>
<dbReference type="PROSITE" id="PS00154">
    <property type="entry name" value="ATPASE_E1_E2"/>
    <property type="match status" value="1"/>
</dbReference>
<feature type="compositionally biased region" description="Low complexity" evidence="10">
    <location>
        <begin position="175"/>
        <end position="185"/>
    </location>
</feature>
<comment type="subcellular location">
    <subcellularLocation>
        <location evidence="1">Endomembrane system</location>
        <topology evidence="1">Multi-pass membrane protein</topology>
    </subcellularLocation>
</comment>
<reference evidence="13 14" key="1">
    <citation type="journal article" date="2023" name="Commun. Biol.">
        <title>Reorganization of the ancestral sex-determining regions during the evolution of trioecy in Pleodorina starrii.</title>
        <authorList>
            <person name="Takahashi K."/>
            <person name="Suzuki S."/>
            <person name="Kawai-Toyooka H."/>
            <person name="Yamamoto K."/>
            <person name="Hamaji T."/>
            <person name="Ootsuki R."/>
            <person name="Yamaguchi H."/>
            <person name="Kawachi M."/>
            <person name="Higashiyama T."/>
            <person name="Nozaki H."/>
        </authorList>
    </citation>
    <scope>NUCLEOTIDE SEQUENCE [LARGE SCALE GENOMIC DNA]</scope>
    <source>
        <strain evidence="13 14">NIES-4479</strain>
    </source>
</reference>
<dbReference type="SFLD" id="SFLDF00027">
    <property type="entry name" value="p-type_atpase"/>
    <property type="match status" value="1"/>
</dbReference>
<evidence type="ECO:0000259" key="12">
    <source>
        <dbReference type="SMART" id="SM00831"/>
    </source>
</evidence>
<dbReference type="PRINTS" id="PR00120">
    <property type="entry name" value="HATPASE"/>
</dbReference>
<keyword evidence="3" id="KW-0479">Metal-binding</keyword>
<feature type="compositionally biased region" description="Polar residues" evidence="10">
    <location>
        <begin position="818"/>
        <end position="829"/>
    </location>
</feature>
<evidence type="ECO:0000256" key="9">
    <source>
        <dbReference type="ARBA" id="ARBA00023136"/>
    </source>
</evidence>
<dbReference type="InterPro" id="IPR023299">
    <property type="entry name" value="ATPase_P-typ_cyto_dom_N"/>
</dbReference>
<dbReference type="GO" id="GO:0005524">
    <property type="term" value="F:ATP binding"/>
    <property type="evidence" value="ECO:0007669"/>
    <property type="project" value="UniProtKB-KW"/>
</dbReference>
<keyword evidence="14" id="KW-1185">Reference proteome</keyword>
<feature type="region of interest" description="Disordered" evidence="10">
    <location>
        <begin position="69"/>
        <end position="138"/>
    </location>
</feature>
<dbReference type="InterPro" id="IPR023298">
    <property type="entry name" value="ATPase_P-typ_TM_dom_sf"/>
</dbReference>
<dbReference type="Pfam" id="PF00689">
    <property type="entry name" value="Cation_ATPase_C"/>
    <property type="match status" value="1"/>
</dbReference>
<dbReference type="InterPro" id="IPR006068">
    <property type="entry name" value="ATPase_P-typ_cation-transptr_C"/>
</dbReference>
<protein>
    <recommendedName>
        <fullName evidence="12">Cation-transporting P-type ATPase N-terminal domain-containing protein</fullName>
    </recommendedName>
</protein>
<dbReference type="InterPro" id="IPR008250">
    <property type="entry name" value="ATPase_P-typ_transduc_dom_A_sf"/>
</dbReference>
<keyword evidence="6" id="KW-0460">Magnesium</keyword>
<dbReference type="InterPro" id="IPR036412">
    <property type="entry name" value="HAD-like_sf"/>
</dbReference>
<dbReference type="NCBIfam" id="TIGR01494">
    <property type="entry name" value="ATPase_P-type"/>
    <property type="match status" value="2"/>
</dbReference>
<feature type="transmembrane region" description="Helical" evidence="11">
    <location>
        <begin position="308"/>
        <end position="329"/>
    </location>
</feature>
<dbReference type="GO" id="GO:0046872">
    <property type="term" value="F:metal ion binding"/>
    <property type="evidence" value="ECO:0007669"/>
    <property type="project" value="UniProtKB-KW"/>
</dbReference>
<dbReference type="Gene3D" id="1.20.1110.10">
    <property type="entry name" value="Calcium-transporting ATPase, transmembrane domain"/>
    <property type="match status" value="3"/>
</dbReference>
<keyword evidence="7" id="KW-1278">Translocase</keyword>
<comment type="caution">
    <text evidence="13">The sequence shown here is derived from an EMBL/GenBank/DDBJ whole genome shotgun (WGS) entry which is preliminary data.</text>
</comment>
<organism evidence="13 14">
    <name type="scientific">Pleodorina starrii</name>
    <dbReference type="NCBI Taxonomy" id="330485"/>
    <lineage>
        <taxon>Eukaryota</taxon>
        <taxon>Viridiplantae</taxon>
        <taxon>Chlorophyta</taxon>
        <taxon>core chlorophytes</taxon>
        <taxon>Chlorophyceae</taxon>
        <taxon>CS clade</taxon>
        <taxon>Chlamydomonadales</taxon>
        <taxon>Volvocaceae</taxon>
        <taxon>Pleodorina</taxon>
    </lineage>
</organism>
<evidence type="ECO:0000313" key="14">
    <source>
        <dbReference type="Proteomes" id="UP001165080"/>
    </source>
</evidence>